<dbReference type="PANTHER" id="PTHR43464:SF75">
    <property type="entry name" value="METHYLTRANSFERASE TYPE 11"/>
    <property type="match status" value="1"/>
</dbReference>
<feature type="domain" description="Methyltransferase" evidence="1">
    <location>
        <begin position="55"/>
        <end position="145"/>
    </location>
</feature>
<dbReference type="Pfam" id="PF13649">
    <property type="entry name" value="Methyltransf_25"/>
    <property type="match status" value="1"/>
</dbReference>
<name>Q9F836_MICMH</name>
<sequence>MPNSHSTTSSTDVAPYERADIYHDFYHGRGKGYRAEADALVEVARKHTPQAATLLDVACGTGSHLVELADSFREVVGVDLSAAMLATAARNDPGRELHQGDMRDFSLDRRFDVVTCMFSSTGYLVDEAELDRAVANLAGHLAPGGTLVVEPWWFPETFRPGWVGADLVTSGDRRISRMSHTVPAGLPDRTASRMTIHYTVGSPEAGIEHFTEVHVMTLFARAAYEQAFQRAGLSCSYVGHDLFSPGLFVGVAAEPGR</sequence>
<dbReference type="EMBL" id="AF263245">
    <property type="protein sequence ID" value="AAG13912.1"/>
    <property type="molecule type" value="Genomic_DNA"/>
</dbReference>
<dbReference type="InterPro" id="IPR041698">
    <property type="entry name" value="Methyltransf_25"/>
</dbReference>
<dbReference type="Gene3D" id="3.40.50.150">
    <property type="entry name" value="Vaccinia Virus protein VP39"/>
    <property type="match status" value="1"/>
</dbReference>
<protein>
    <submittedName>
        <fullName evidence="2">Daunosaminyl-N,N-dimethyltransferase</fullName>
    </submittedName>
</protein>
<dbReference type="PANTHER" id="PTHR43464">
    <property type="entry name" value="METHYLTRANSFERASE"/>
    <property type="match status" value="1"/>
</dbReference>
<proteinExistence type="predicted"/>
<evidence type="ECO:0000259" key="1">
    <source>
        <dbReference type="Pfam" id="PF13649"/>
    </source>
</evidence>
<keyword evidence="2" id="KW-0489">Methyltransferase</keyword>
<gene>
    <name evidence="2" type="primary">megDIII</name>
</gene>
<dbReference type="AlphaFoldDB" id="Q9F836"/>
<dbReference type="BioCyc" id="MetaCyc:MONOMER-17630"/>
<dbReference type="GO" id="GO:0008168">
    <property type="term" value="F:methyltransferase activity"/>
    <property type="evidence" value="ECO:0007669"/>
    <property type="project" value="UniProtKB-KW"/>
</dbReference>
<organism evidence="2">
    <name type="scientific">Micromonospora megalomicea subsp. nigra</name>
    <dbReference type="NCBI Taxonomy" id="136926"/>
    <lineage>
        <taxon>Bacteria</taxon>
        <taxon>Bacillati</taxon>
        <taxon>Actinomycetota</taxon>
        <taxon>Actinomycetes</taxon>
        <taxon>Micromonosporales</taxon>
        <taxon>Micromonosporaceae</taxon>
        <taxon>Micromonospora</taxon>
    </lineage>
</organism>
<dbReference type="SUPFAM" id="SSF53335">
    <property type="entry name" value="S-adenosyl-L-methionine-dependent methyltransferases"/>
    <property type="match status" value="1"/>
</dbReference>
<dbReference type="KEGG" id="ag:AAG13912"/>
<dbReference type="InterPro" id="IPR029063">
    <property type="entry name" value="SAM-dependent_MTases_sf"/>
</dbReference>
<reference evidence="2" key="1">
    <citation type="journal article" date="2000" name="Mol. Microbiol.">
        <title>Biosynthesis of the anti-parasitic agent megalomicin: transformation of erythromycin to megalomicin in Saccharopolyspora erythraea.</title>
        <authorList>
            <person name="Volchegursky Y."/>
            <person name="Hu Z."/>
            <person name="Katz L."/>
            <person name="McDaniel R."/>
        </authorList>
    </citation>
    <scope>NUCLEOTIDE SEQUENCE</scope>
    <source>
        <strain evidence="2">NRRL3275</strain>
    </source>
</reference>
<keyword evidence="2" id="KW-0808">Transferase</keyword>
<dbReference type="Gene3D" id="2.20.130.10">
    <property type="entry name" value="CAC2371-like domains"/>
    <property type="match status" value="1"/>
</dbReference>
<dbReference type="CDD" id="cd02440">
    <property type="entry name" value="AdoMet_MTases"/>
    <property type="match status" value="1"/>
</dbReference>
<dbReference type="GO" id="GO:0032259">
    <property type="term" value="P:methylation"/>
    <property type="evidence" value="ECO:0007669"/>
    <property type="project" value="UniProtKB-KW"/>
</dbReference>
<accession>Q9F836</accession>
<evidence type="ECO:0000313" key="2">
    <source>
        <dbReference type="EMBL" id="AAG13912.1"/>
    </source>
</evidence>